<reference evidence="1 2" key="1">
    <citation type="journal article" date="2017" name="BMC Biol.">
        <title>Genomic innovations, transcriptional plasticity and gene loss underlying the evolution and divergence of two highly polyphagous and invasive Helicoverpa pest species.</title>
        <authorList>
            <person name="Pearce S.L."/>
            <person name="Clarke D.F."/>
            <person name="East P.D."/>
            <person name="Elfekih S."/>
            <person name="Gordon K.H."/>
            <person name="Jermiin L.S."/>
            <person name="McGaughran A."/>
            <person name="Oakeshott J.G."/>
            <person name="Papanikolaou A."/>
            <person name="Perera O.P."/>
            <person name="Rane R.V."/>
            <person name="Richards S."/>
            <person name="Tay W.T."/>
            <person name="Walsh T.K."/>
            <person name="Anderson A."/>
            <person name="Anderson C.J."/>
            <person name="Asgari S."/>
            <person name="Board P.G."/>
            <person name="Bretschneider A."/>
            <person name="Campbell P.M."/>
            <person name="Chertemps T."/>
            <person name="Christeller J.T."/>
            <person name="Coppin C.W."/>
            <person name="Downes S.J."/>
            <person name="Duan G."/>
            <person name="Farnsworth C.A."/>
            <person name="Good R.T."/>
            <person name="Han L.B."/>
            <person name="Han Y.C."/>
            <person name="Hatje K."/>
            <person name="Horne I."/>
            <person name="Huang Y.P."/>
            <person name="Hughes D.S."/>
            <person name="Jacquin-Joly E."/>
            <person name="James W."/>
            <person name="Jhangiani S."/>
            <person name="Kollmar M."/>
            <person name="Kuwar S.S."/>
            <person name="Li S."/>
            <person name="Liu N.Y."/>
            <person name="Maibeche M.T."/>
            <person name="Miller J.R."/>
            <person name="Montagne N."/>
            <person name="Perry T."/>
            <person name="Qu J."/>
            <person name="Song S.V."/>
            <person name="Sutton G.G."/>
            <person name="Vogel H."/>
            <person name="Walenz B.P."/>
            <person name="Xu W."/>
            <person name="Zhang H.J."/>
            <person name="Zou Z."/>
            <person name="Batterham P."/>
            <person name="Edwards O.R."/>
            <person name="Feyereisen R."/>
            <person name="Gibbs R.A."/>
            <person name="Heckel D.G."/>
            <person name="McGrath A."/>
            <person name="Robin C."/>
            <person name="Scherer S.E."/>
            <person name="Worley K.C."/>
            <person name="Wu Y.D."/>
        </authorList>
    </citation>
    <scope>NUCLEOTIDE SEQUENCE [LARGE SCALE GENOMIC DNA]</scope>
    <source>
        <strain evidence="1">Harm_GR_Male_#8</strain>
        <tissue evidence="1">Whole organism</tissue>
    </source>
</reference>
<accession>A0A2W1BHV4</accession>
<dbReference type="EMBL" id="KZ150114">
    <property type="protein sequence ID" value="PZC73295.1"/>
    <property type="molecule type" value="Genomic_DNA"/>
</dbReference>
<dbReference type="Proteomes" id="UP000249218">
    <property type="component" value="Unassembled WGS sequence"/>
</dbReference>
<sequence length="51" mass="5837">MEHDTYDIFTAEAIAFGEWLSREAVPALRPRTLSESRARALTLRQNMDVSI</sequence>
<proteinExistence type="predicted"/>
<gene>
    <name evidence="1" type="primary">HaOG209727</name>
    <name evidence="1" type="ORF">B5X24_HaOG209727</name>
</gene>
<keyword evidence="2" id="KW-1185">Reference proteome</keyword>
<evidence type="ECO:0000313" key="2">
    <source>
        <dbReference type="Proteomes" id="UP000249218"/>
    </source>
</evidence>
<organism evidence="1 2">
    <name type="scientific">Helicoverpa armigera</name>
    <name type="common">Cotton bollworm</name>
    <name type="synonym">Heliothis armigera</name>
    <dbReference type="NCBI Taxonomy" id="29058"/>
    <lineage>
        <taxon>Eukaryota</taxon>
        <taxon>Metazoa</taxon>
        <taxon>Ecdysozoa</taxon>
        <taxon>Arthropoda</taxon>
        <taxon>Hexapoda</taxon>
        <taxon>Insecta</taxon>
        <taxon>Pterygota</taxon>
        <taxon>Neoptera</taxon>
        <taxon>Endopterygota</taxon>
        <taxon>Lepidoptera</taxon>
        <taxon>Glossata</taxon>
        <taxon>Ditrysia</taxon>
        <taxon>Noctuoidea</taxon>
        <taxon>Noctuidae</taxon>
        <taxon>Heliothinae</taxon>
        <taxon>Helicoverpa</taxon>
    </lineage>
</organism>
<protein>
    <submittedName>
        <fullName evidence="1">Uncharacterized protein</fullName>
    </submittedName>
</protein>
<dbReference type="OrthoDB" id="2570713at2759"/>
<dbReference type="AlphaFoldDB" id="A0A2W1BHV4"/>
<name>A0A2W1BHV4_HELAM</name>
<evidence type="ECO:0000313" key="1">
    <source>
        <dbReference type="EMBL" id="PZC73295.1"/>
    </source>
</evidence>